<comment type="caution">
    <text evidence="3">The sequence shown here is derived from an EMBL/GenBank/DDBJ whole genome shotgun (WGS) entry which is preliminary data.</text>
</comment>
<evidence type="ECO:0000313" key="4">
    <source>
        <dbReference type="Proteomes" id="UP000011650"/>
    </source>
</evidence>
<sequence>MSVSMRGLFTWDVVAVAGYAAGAVALAAQVPPALRLVVVAPVLLFLPGYGLAAALFPGRPSVGRTPLNGRAVEVPRLGLVERAALSFGLSVALLPLLALAFGVALGDLGGPIVPVAAAIATGATLVGAVRRSALPEGDRFVVPLGRWLDAARAGTVEGSTRTAAVNVALAASVLVAVAVAGVAFAAPQEGTSYTEFAVGTERDGEFVAGDYPTDATVDEPISLQLQVENRERTATTYRVVAQFERVSDGGVSEVVRTDEFGLTVEPGATTTRSHEVSPPIAGDDIRLTYLLYVDEPPENPGRDSAYRSVHVWLPVDRGPGG</sequence>
<organism evidence="3 4">
    <name type="scientific">Halorubrum lipolyticum DSM 21995</name>
    <dbReference type="NCBI Taxonomy" id="1227482"/>
    <lineage>
        <taxon>Archaea</taxon>
        <taxon>Methanobacteriati</taxon>
        <taxon>Methanobacteriota</taxon>
        <taxon>Stenosarchaea group</taxon>
        <taxon>Halobacteria</taxon>
        <taxon>Halobacteriales</taxon>
        <taxon>Haloferacaceae</taxon>
        <taxon>Halorubrum</taxon>
    </lineage>
</organism>
<dbReference type="Proteomes" id="UP000011650">
    <property type="component" value="Unassembled WGS sequence"/>
</dbReference>
<reference evidence="3 4" key="1">
    <citation type="journal article" date="2014" name="PLoS Genet.">
        <title>Phylogenetically driven sequencing of extremely halophilic archaea reveals strategies for static and dynamic osmo-response.</title>
        <authorList>
            <person name="Becker E.A."/>
            <person name="Seitzer P.M."/>
            <person name="Tritt A."/>
            <person name="Larsen D."/>
            <person name="Krusor M."/>
            <person name="Yao A.I."/>
            <person name="Wu D."/>
            <person name="Madern D."/>
            <person name="Eisen J.A."/>
            <person name="Darling A.E."/>
            <person name="Facciotti M.T."/>
        </authorList>
    </citation>
    <scope>NUCLEOTIDE SEQUENCE [LARGE SCALE GENOMIC DNA]</scope>
    <source>
        <strain evidence="3 4">DSM 21995</strain>
    </source>
</reference>
<keyword evidence="1" id="KW-0812">Transmembrane</keyword>
<name>M0P0V9_9EURY</name>
<feature type="transmembrane region" description="Helical" evidence="1">
    <location>
        <begin position="111"/>
        <end position="129"/>
    </location>
</feature>
<proteinExistence type="predicted"/>
<dbReference type="RefSeq" id="WP_008003596.1">
    <property type="nucleotide sequence ID" value="NZ_AOJG01000007.1"/>
</dbReference>
<feature type="domain" description="DUF1616" evidence="2">
    <location>
        <begin position="13"/>
        <end position="313"/>
    </location>
</feature>
<keyword evidence="1" id="KW-1133">Transmembrane helix</keyword>
<evidence type="ECO:0000259" key="2">
    <source>
        <dbReference type="Pfam" id="PF07760"/>
    </source>
</evidence>
<dbReference type="Pfam" id="PF07760">
    <property type="entry name" value="DUF1616"/>
    <property type="match status" value="1"/>
</dbReference>
<dbReference type="OrthoDB" id="82282at2157"/>
<feature type="transmembrane region" description="Helical" evidence="1">
    <location>
        <begin position="163"/>
        <end position="186"/>
    </location>
</feature>
<protein>
    <recommendedName>
        <fullName evidence="2">DUF1616 domain-containing protein</fullName>
    </recommendedName>
</protein>
<dbReference type="InterPro" id="IPR011674">
    <property type="entry name" value="DUF1616"/>
</dbReference>
<evidence type="ECO:0000313" key="3">
    <source>
        <dbReference type="EMBL" id="EMA63706.1"/>
    </source>
</evidence>
<evidence type="ECO:0000256" key="1">
    <source>
        <dbReference type="SAM" id="Phobius"/>
    </source>
</evidence>
<dbReference type="EMBL" id="AOJG01000007">
    <property type="protein sequence ID" value="EMA63706.1"/>
    <property type="molecule type" value="Genomic_DNA"/>
</dbReference>
<accession>M0P0V9</accession>
<feature type="transmembrane region" description="Helical" evidence="1">
    <location>
        <begin position="79"/>
        <end position="105"/>
    </location>
</feature>
<gene>
    <name evidence="3" type="ORF">C469_02586</name>
</gene>
<dbReference type="PATRIC" id="fig|1227482.3.peg.525"/>
<feature type="transmembrane region" description="Helical" evidence="1">
    <location>
        <begin position="37"/>
        <end position="58"/>
    </location>
</feature>
<keyword evidence="4" id="KW-1185">Reference proteome</keyword>
<dbReference type="AlphaFoldDB" id="M0P0V9"/>
<keyword evidence="1" id="KW-0472">Membrane</keyword>
<dbReference type="STRING" id="1227482.C469_02586"/>